<keyword evidence="3" id="KW-0482">Metalloprotease</keyword>
<proteinExistence type="predicted"/>
<keyword evidence="1" id="KW-0812">Transmembrane</keyword>
<keyword evidence="1" id="KW-1133">Transmembrane helix</keyword>
<feature type="domain" description="CAAX prenyl protease 2/Lysostaphin resistance protein A-like" evidence="2">
    <location>
        <begin position="98"/>
        <end position="180"/>
    </location>
</feature>
<evidence type="ECO:0000313" key="3">
    <source>
        <dbReference type="EMBL" id="GAA0347174.1"/>
    </source>
</evidence>
<evidence type="ECO:0000259" key="2">
    <source>
        <dbReference type="Pfam" id="PF02517"/>
    </source>
</evidence>
<keyword evidence="1" id="KW-0472">Membrane</keyword>
<dbReference type="EMBL" id="BAAADJ010000064">
    <property type="protein sequence ID" value="GAA0347174.1"/>
    <property type="molecule type" value="Genomic_DNA"/>
</dbReference>
<comment type="caution">
    <text evidence="3">The sequence shown here is derived from an EMBL/GenBank/DDBJ whole genome shotgun (WGS) entry which is preliminary data.</text>
</comment>
<dbReference type="Pfam" id="PF02517">
    <property type="entry name" value="Rce1-like"/>
    <property type="match status" value="1"/>
</dbReference>
<accession>A0ABN0WUL6</accession>
<organism evidence="3 4">
    <name type="scientific">Bacillus carboniphilus</name>
    <dbReference type="NCBI Taxonomy" id="86663"/>
    <lineage>
        <taxon>Bacteria</taxon>
        <taxon>Bacillati</taxon>
        <taxon>Bacillota</taxon>
        <taxon>Bacilli</taxon>
        <taxon>Bacillales</taxon>
        <taxon>Bacillaceae</taxon>
        <taxon>Bacillus</taxon>
    </lineage>
</organism>
<feature type="transmembrane region" description="Helical" evidence="1">
    <location>
        <begin position="145"/>
        <end position="162"/>
    </location>
</feature>
<reference evidence="3 4" key="1">
    <citation type="journal article" date="2019" name="Int. J. Syst. Evol. Microbiol.">
        <title>The Global Catalogue of Microorganisms (GCM) 10K type strain sequencing project: providing services to taxonomists for standard genome sequencing and annotation.</title>
        <authorList>
            <consortium name="The Broad Institute Genomics Platform"/>
            <consortium name="The Broad Institute Genome Sequencing Center for Infectious Disease"/>
            <person name="Wu L."/>
            <person name="Ma J."/>
        </authorList>
    </citation>
    <scope>NUCLEOTIDE SEQUENCE [LARGE SCALE GENOMIC DNA]</scope>
    <source>
        <strain evidence="3 4">JCM 9731</strain>
    </source>
</reference>
<dbReference type="Proteomes" id="UP001500782">
    <property type="component" value="Unassembled WGS sequence"/>
</dbReference>
<dbReference type="PANTHER" id="PTHR43592:SF15">
    <property type="entry name" value="CAAX AMINO TERMINAL PROTEASE FAMILY PROTEIN"/>
    <property type="match status" value="1"/>
</dbReference>
<feature type="transmembrane region" description="Helical" evidence="1">
    <location>
        <begin position="54"/>
        <end position="78"/>
    </location>
</feature>
<keyword evidence="4" id="KW-1185">Reference proteome</keyword>
<feature type="transmembrane region" description="Helical" evidence="1">
    <location>
        <begin position="122"/>
        <end position="138"/>
    </location>
</feature>
<feature type="transmembrane region" description="Helical" evidence="1">
    <location>
        <begin position="20"/>
        <end position="39"/>
    </location>
</feature>
<keyword evidence="3" id="KW-0378">Hydrolase</keyword>
<evidence type="ECO:0000313" key="4">
    <source>
        <dbReference type="Proteomes" id="UP001500782"/>
    </source>
</evidence>
<name>A0ABN0WUL6_9BACI</name>
<protein>
    <submittedName>
        <fullName evidence="3">CPBP family intramembrane metalloprotease</fullName>
    </submittedName>
</protein>
<dbReference type="PANTHER" id="PTHR43592">
    <property type="entry name" value="CAAX AMINO TERMINAL PROTEASE"/>
    <property type="match status" value="1"/>
</dbReference>
<dbReference type="InterPro" id="IPR003675">
    <property type="entry name" value="Rce1/LyrA-like_dom"/>
</dbReference>
<dbReference type="RefSeq" id="WP_343803809.1">
    <property type="nucleotide sequence ID" value="NZ_BAAADJ010000064.1"/>
</dbReference>
<sequence>MKKQAELIKSLTDRQLILNLYVTQGIILLLAIILSYIFLDGLKSLLDLIQWNDLGAYLVGISAGILIVMIDLVLYKVLPERFYDDGGINERIFLNRPPLQIFMLATVIGISEELLFRGVLQNTIGWIWTSLLFALIHFRYLSHWFLTVNITLLSFFIGYIYVITNNLIAPIVLHITVDFLLGLFLKIQKRGKEGVSDVSE</sequence>
<feature type="transmembrane region" description="Helical" evidence="1">
    <location>
        <begin position="99"/>
        <end position="116"/>
    </location>
</feature>
<dbReference type="GO" id="GO:0008237">
    <property type="term" value="F:metallopeptidase activity"/>
    <property type="evidence" value="ECO:0007669"/>
    <property type="project" value="UniProtKB-KW"/>
</dbReference>
<evidence type="ECO:0000256" key="1">
    <source>
        <dbReference type="SAM" id="Phobius"/>
    </source>
</evidence>
<feature type="transmembrane region" description="Helical" evidence="1">
    <location>
        <begin position="168"/>
        <end position="185"/>
    </location>
</feature>
<gene>
    <name evidence="3" type="ORF">GCM10008967_41960</name>
</gene>
<keyword evidence="3" id="KW-0645">Protease</keyword>